<accession>A0A443S3L4</accession>
<comment type="caution">
    <text evidence="2">The sequence shown here is derived from an EMBL/GenBank/DDBJ whole genome shotgun (WGS) entry which is preliminary data.</text>
</comment>
<keyword evidence="3" id="KW-1185">Reference proteome</keyword>
<evidence type="ECO:0000313" key="2">
    <source>
        <dbReference type="EMBL" id="RWS22119.1"/>
    </source>
</evidence>
<dbReference type="InterPro" id="IPR036047">
    <property type="entry name" value="F-box-like_dom_sf"/>
</dbReference>
<dbReference type="OrthoDB" id="6522570at2759"/>
<dbReference type="PANTHER" id="PTHR13318:SF190">
    <property type="entry name" value="PARTNER OF PAIRED, ISOFORM B"/>
    <property type="match status" value="1"/>
</dbReference>
<evidence type="ECO:0000313" key="3">
    <source>
        <dbReference type="Proteomes" id="UP000288716"/>
    </source>
</evidence>
<dbReference type="InterPro" id="IPR032675">
    <property type="entry name" value="LRR_dom_sf"/>
</dbReference>
<dbReference type="Pfam" id="PF00646">
    <property type="entry name" value="F-box"/>
    <property type="match status" value="1"/>
</dbReference>
<sequence>MSTSLELLADDVLLNVISFLSYTDATALRGSSRRFRELCDRQLKSRLILVDSSENGFNFTQRAYKRTNFDSNVAINVKYEKLLNLFESTLPNIRTLCLHEVEGIRDDNVHKIADSLRNLNYLWLYRLYRHLTDKGLSQLFLRCKKLQKLALHFLDINGSCFRDIPPVKSLSISSHWNLDADSYIALCSRLANTLESFSFDNLYGTEINKNLLRKIPKLKSVEITIHKSADFVPCLREITTHDQIDELSLNTIAEVSGENLLSIPFFIKITSVSLIFDSRISDEDLMKIIQRFPNVTDLSLNINDEGYYGAMYRGMDVDKVFPEYQKTVDVIRDLKNLENLSLIFDKSSHFKTRVDRYCDTLFSCRLLKRFKLGCLNDCELHAICDYLSTFSFEGCNRKFEVELFTSSKEVKVSDSLRFVRIYKQLDKEEREKSFYSTSNKR</sequence>
<evidence type="ECO:0000259" key="1">
    <source>
        <dbReference type="Pfam" id="PF00646"/>
    </source>
</evidence>
<dbReference type="Proteomes" id="UP000288716">
    <property type="component" value="Unassembled WGS sequence"/>
</dbReference>
<dbReference type="EMBL" id="NCKV01009789">
    <property type="protein sequence ID" value="RWS22119.1"/>
    <property type="molecule type" value="Genomic_DNA"/>
</dbReference>
<dbReference type="SUPFAM" id="SSF52047">
    <property type="entry name" value="RNI-like"/>
    <property type="match status" value="1"/>
</dbReference>
<dbReference type="AlphaFoldDB" id="A0A443S3L4"/>
<dbReference type="SUPFAM" id="SSF81383">
    <property type="entry name" value="F-box domain"/>
    <property type="match status" value="1"/>
</dbReference>
<gene>
    <name evidence="2" type="ORF">B4U80_11703</name>
</gene>
<name>A0A443S3L4_9ACAR</name>
<dbReference type="Gene3D" id="3.80.10.10">
    <property type="entry name" value="Ribonuclease Inhibitor"/>
    <property type="match status" value="1"/>
</dbReference>
<organism evidence="2 3">
    <name type="scientific">Leptotrombidium deliense</name>
    <dbReference type="NCBI Taxonomy" id="299467"/>
    <lineage>
        <taxon>Eukaryota</taxon>
        <taxon>Metazoa</taxon>
        <taxon>Ecdysozoa</taxon>
        <taxon>Arthropoda</taxon>
        <taxon>Chelicerata</taxon>
        <taxon>Arachnida</taxon>
        <taxon>Acari</taxon>
        <taxon>Acariformes</taxon>
        <taxon>Trombidiformes</taxon>
        <taxon>Prostigmata</taxon>
        <taxon>Anystina</taxon>
        <taxon>Parasitengona</taxon>
        <taxon>Trombiculoidea</taxon>
        <taxon>Trombiculidae</taxon>
        <taxon>Leptotrombidium</taxon>
    </lineage>
</organism>
<feature type="domain" description="F-box" evidence="1">
    <location>
        <begin position="7"/>
        <end position="42"/>
    </location>
</feature>
<protein>
    <recommendedName>
        <fullName evidence="1">F-box domain-containing protein</fullName>
    </recommendedName>
</protein>
<dbReference type="GO" id="GO:0019005">
    <property type="term" value="C:SCF ubiquitin ligase complex"/>
    <property type="evidence" value="ECO:0007669"/>
    <property type="project" value="TreeGrafter"/>
</dbReference>
<proteinExistence type="predicted"/>
<reference evidence="2 3" key="1">
    <citation type="journal article" date="2018" name="Gigascience">
        <title>Genomes of trombidid mites reveal novel predicted allergens and laterally-transferred genes associated with secondary metabolism.</title>
        <authorList>
            <person name="Dong X."/>
            <person name="Chaisiri K."/>
            <person name="Xia D."/>
            <person name="Armstrong S.D."/>
            <person name="Fang Y."/>
            <person name="Donnelly M.J."/>
            <person name="Kadowaki T."/>
            <person name="McGarry J.W."/>
            <person name="Darby A.C."/>
            <person name="Makepeace B.L."/>
        </authorList>
    </citation>
    <scope>NUCLEOTIDE SEQUENCE [LARGE SCALE GENOMIC DNA]</scope>
    <source>
        <strain evidence="2">UoL-UT</strain>
    </source>
</reference>
<dbReference type="GO" id="GO:0031146">
    <property type="term" value="P:SCF-dependent proteasomal ubiquitin-dependent protein catabolic process"/>
    <property type="evidence" value="ECO:0007669"/>
    <property type="project" value="TreeGrafter"/>
</dbReference>
<dbReference type="InterPro" id="IPR001810">
    <property type="entry name" value="F-box_dom"/>
</dbReference>
<dbReference type="VEuPathDB" id="VectorBase:LDEU009921"/>
<dbReference type="PANTHER" id="PTHR13318">
    <property type="entry name" value="PARTNER OF PAIRED, ISOFORM B-RELATED"/>
    <property type="match status" value="1"/>
</dbReference>